<evidence type="ECO:0000313" key="10">
    <source>
        <dbReference type="Proteomes" id="UP000198706"/>
    </source>
</evidence>
<keyword evidence="8" id="KW-0449">Lipoprotein</keyword>
<comment type="subcellular location">
    <subcellularLocation>
        <location evidence="1">Cell outer membrane</location>
    </subcellularLocation>
</comment>
<dbReference type="PANTHER" id="PTHR30203:SF24">
    <property type="entry name" value="BLR4935 PROTEIN"/>
    <property type="match status" value="1"/>
</dbReference>
<evidence type="ECO:0000256" key="2">
    <source>
        <dbReference type="ARBA" id="ARBA00007613"/>
    </source>
</evidence>
<evidence type="ECO:0000256" key="3">
    <source>
        <dbReference type="ARBA" id="ARBA00022452"/>
    </source>
</evidence>
<dbReference type="Gene3D" id="1.20.1600.10">
    <property type="entry name" value="Outer membrane efflux proteins (OEP)"/>
    <property type="match status" value="1"/>
</dbReference>
<proteinExistence type="inferred from homology"/>
<reference evidence="9 10" key="1">
    <citation type="submission" date="2016-10" db="EMBL/GenBank/DDBJ databases">
        <authorList>
            <person name="de Groot N.N."/>
        </authorList>
    </citation>
    <scope>NUCLEOTIDE SEQUENCE [LARGE SCALE GENOMIC DNA]</scope>
    <source>
        <strain evidence="9 10">JCM 21544</strain>
    </source>
</reference>
<dbReference type="STRING" id="137658.SAMN05216186_102505"/>
<dbReference type="GO" id="GO:0016020">
    <property type="term" value="C:membrane"/>
    <property type="evidence" value="ECO:0007669"/>
    <property type="project" value="UniProtKB-SubCell"/>
</dbReference>
<dbReference type="RefSeq" id="WP_084334500.1">
    <property type="nucleotide sequence ID" value="NZ_FNFD01000002.1"/>
</dbReference>
<keyword evidence="7" id="KW-0998">Cell outer membrane</keyword>
<dbReference type="PROSITE" id="PS51257">
    <property type="entry name" value="PROKAR_LIPOPROTEIN"/>
    <property type="match status" value="1"/>
</dbReference>
<keyword evidence="3" id="KW-1134">Transmembrane beta strand</keyword>
<protein>
    <submittedName>
        <fullName evidence="9">Outer membrane protein TolC</fullName>
    </submittedName>
</protein>
<comment type="similarity">
    <text evidence="2">Belongs to the outer membrane factor (OMF) (TC 1.B.17) family.</text>
</comment>
<evidence type="ECO:0000256" key="7">
    <source>
        <dbReference type="ARBA" id="ARBA00023237"/>
    </source>
</evidence>
<accession>A0A1G8W8V4</accession>
<keyword evidence="10" id="KW-1185">Reference proteome</keyword>
<keyword evidence="6" id="KW-0564">Palmitate</keyword>
<dbReference type="PANTHER" id="PTHR30203">
    <property type="entry name" value="OUTER MEMBRANE CATION EFFLUX PROTEIN"/>
    <property type="match status" value="1"/>
</dbReference>
<evidence type="ECO:0000256" key="5">
    <source>
        <dbReference type="ARBA" id="ARBA00023136"/>
    </source>
</evidence>
<dbReference type="GO" id="GO:0015562">
    <property type="term" value="F:efflux transmembrane transporter activity"/>
    <property type="evidence" value="ECO:0007669"/>
    <property type="project" value="InterPro"/>
</dbReference>
<gene>
    <name evidence="9" type="ORF">SAMN05216186_102505</name>
</gene>
<evidence type="ECO:0000256" key="8">
    <source>
        <dbReference type="ARBA" id="ARBA00023288"/>
    </source>
</evidence>
<name>A0A1G8W8V4_9PSED</name>
<dbReference type="Pfam" id="PF02321">
    <property type="entry name" value="OEP"/>
    <property type="match status" value="1"/>
</dbReference>
<dbReference type="InterPro" id="IPR003423">
    <property type="entry name" value="OMP_efflux"/>
</dbReference>
<dbReference type="EMBL" id="FNFD01000002">
    <property type="protein sequence ID" value="SDJ74721.1"/>
    <property type="molecule type" value="Genomic_DNA"/>
</dbReference>
<organism evidence="9 10">
    <name type="scientific">Pseudomonas indica</name>
    <dbReference type="NCBI Taxonomy" id="137658"/>
    <lineage>
        <taxon>Bacteria</taxon>
        <taxon>Pseudomonadati</taxon>
        <taxon>Pseudomonadota</taxon>
        <taxon>Gammaproteobacteria</taxon>
        <taxon>Pseudomonadales</taxon>
        <taxon>Pseudomonadaceae</taxon>
        <taxon>Pseudomonas</taxon>
    </lineage>
</organism>
<evidence type="ECO:0000313" key="9">
    <source>
        <dbReference type="EMBL" id="SDJ74721.1"/>
    </source>
</evidence>
<keyword evidence="4" id="KW-0812">Transmembrane</keyword>
<evidence type="ECO:0000256" key="4">
    <source>
        <dbReference type="ARBA" id="ARBA00022692"/>
    </source>
</evidence>
<evidence type="ECO:0000256" key="1">
    <source>
        <dbReference type="ARBA" id="ARBA00004442"/>
    </source>
</evidence>
<dbReference type="AlphaFoldDB" id="A0A1G8W8V4"/>
<dbReference type="Proteomes" id="UP000198706">
    <property type="component" value="Unassembled WGS sequence"/>
</dbReference>
<keyword evidence="5" id="KW-0472">Membrane</keyword>
<dbReference type="SUPFAM" id="SSF56954">
    <property type="entry name" value="Outer membrane efflux proteins (OEP)"/>
    <property type="match status" value="1"/>
</dbReference>
<sequence length="471" mass="52045">MRVSNPRRGGRLALIAVALLGLGGCAGFSKDGGFSSVERTAGERLDKEVVWARSDSEREQLKQRVGELLAKPLSVDDAVQVALFNNPGLQASFHELGISEADLVQAGRLPNPGFSFGRLTKGDEVELERGVHLNVARLIALPMTRRMEARRFEQVQRETSLRVLELAAETRKAYYQAVAAEESLRYIGKVKEAADASAELARRMAEAGNFSTLQRAREQSFYADASLNLVRAEQARTAARERLIRLLGLWGEQTAFQLPERLPDLPENADDLPDIERTAMASRLDIEAAKLGAESLAKNLGLSRATRFVNVLELGAVHNSSNEEPTQRGYEISVELPLFDWSGARVAKAESLYRQALERTAETAINARSEVREAYFGYRSAYDIARHYRDEILPLRQRIAEENVLRYNGMLIGVFELLADARTQMASVNGYIEALRDFWIARADLDMALVGKPSLSASSGVEMAAEAPAGH</sequence>
<dbReference type="InterPro" id="IPR010131">
    <property type="entry name" value="MdtP/NodT-like"/>
</dbReference>
<evidence type="ECO:0000256" key="6">
    <source>
        <dbReference type="ARBA" id="ARBA00023139"/>
    </source>
</evidence>